<dbReference type="HOGENOM" id="CLU_1256352_0_0_1"/>
<dbReference type="VEuPathDB" id="FungiDB:NFIA_057950"/>
<dbReference type="EMBL" id="DS027698">
    <property type="protein sequence ID" value="EAW16445.1"/>
    <property type="molecule type" value="Genomic_DNA"/>
</dbReference>
<keyword evidence="1" id="KW-0472">Membrane</keyword>
<dbReference type="KEGG" id="nfi:NFIA_057950"/>
<feature type="transmembrane region" description="Helical" evidence="1">
    <location>
        <begin position="153"/>
        <end position="174"/>
    </location>
</feature>
<feature type="transmembrane region" description="Helical" evidence="1">
    <location>
        <begin position="100"/>
        <end position="133"/>
    </location>
</feature>
<sequence length="220" mass="24655">MATDASYYCLLSNIGNDLAETLESLLNVAMKTLPELRDSDFNTGTTFSRIETELREYCKEIRNRLARLNNEMDKNVKFLDLDRTLKQARNVERLTILATIFLPLSLAAGILISVLLGAFAVAVVVSLAFFNLIEEDVTKLFKANIFKRIWRLVLWYLALHILAIGLLILTSFTVGMFKDVVLGWFILGYGLAVAIGGPIVFGVVYSIGTVLAKYLPDRLR</sequence>
<keyword evidence="1" id="KW-1133">Transmembrane helix</keyword>
<dbReference type="OrthoDB" id="3231000at2759"/>
<gene>
    <name evidence="2" type="ORF">NFIA_057950</name>
</gene>
<proteinExistence type="predicted"/>
<name>A1DNS4_NEOFI</name>
<dbReference type="OMA" id="EYCKEIR"/>
<dbReference type="RefSeq" id="XP_001258342.1">
    <property type="nucleotide sequence ID" value="XM_001258341.1"/>
</dbReference>
<dbReference type="eggNOG" id="ENOG502SVQ9">
    <property type="taxonomic scope" value="Eukaryota"/>
</dbReference>
<evidence type="ECO:0000313" key="3">
    <source>
        <dbReference type="Proteomes" id="UP000006702"/>
    </source>
</evidence>
<dbReference type="GeneID" id="4584858"/>
<keyword evidence="1" id="KW-0812">Transmembrane</keyword>
<dbReference type="AlphaFoldDB" id="A1DNS4"/>
<organism evidence="2 3">
    <name type="scientific">Neosartorya fischeri (strain ATCC 1020 / DSM 3700 / CBS 544.65 / FGSC A1164 / JCM 1740 / NRRL 181 / WB 181)</name>
    <name type="common">Aspergillus fischerianus</name>
    <dbReference type="NCBI Taxonomy" id="331117"/>
    <lineage>
        <taxon>Eukaryota</taxon>
        <taxon>Fungi</taxon>
        <taxon>Dikarya</taxon>
        <taxon>Ascomycota</taxon>
        <taxon>Pezizomycotina</taxon>
        <taxon>Eurotiomycetes</taxon>
        <taxon>Eurotiomycetidae</taxon>
        <taxon>Eurotiales</taxon>
        <taxon>Aspergillaceae</taxon>
        <taxon>Aspergillus</taxon>
        <taxon>Aspergillus subgen. Fumigati</taxon>
    </lineage>
</organism>
<feature type="transmembrane region" description="Helical" evidence="1">
    <location>
        <begin position="186"/>
        <end position="212"/>
    </location>
</feature>
<reference evidence="3" key="1">
    <citation type="journal article" date="2008" name="PLoS Genet.">
        <title>Genomic islands in the pathogenic filamentous fungus Aspergillus fumigatus.</title>
        <authorList>
            <person name="Fedorova N.D."/>
            <person name="Khaldi N."/>
            <person name="Joardar V.S."/>
            <person name="Maiti R."/>
            <person name="Amedeo P."/>
            <person name="Anderson M.J."/>
            <person name="Crabtree J."/>
            <person name="Silva J.C."/>
            <person name="Badger J.H."/>
            <person name="Albarraq A."/>
            <person name="Angiuoli S."/>
            <person name="Bussey H."/>
            <person name="Bowyer P."/>
            <person name="Cotty P.J."/>
            <person name="Dyer P.S."/>
            <person name="Egan A."/>
            <person name="Galens K."/>
            <person name="Fraser-Liggett C.M."/>
            <person name="Haas B.J."/>
            <person name="Inman J.M."/>
            <person name="Kent R."/>
            <person name="Lemieux S."/>
            <person name="Malavazi I."/>
            <person name="Orvis J."/>
            <person name="Roemer T."/>
            <person name="Ronning C.M."/>
            <person name="Sundaram J.P."/>
            <person name="Sutton G."/>
            <person name="Turner G."/>
            <person name="Venter J.C."/>
            <person name="White O.R."/>
            <person name="Whitty B.R."/>
            <person name="Youngman P."/>
            <person name="Wolfe K.H."/>
            <person name="Goldman G.H."/>
            <person name="Wortman J.R."/>
            <person name="Jiang B."/>
            <person name="Denning D.W."/>
            <person name="Nierman W.C."/>
        </authorList>
    </citation>
    <scope>NUCLEOTIDE SEQUENCE [LARGE SCALE GENOMIC DNA]</scope>
    <source>
        <strain evidence="3">ATCC 1020 / DSM 3700 / CBS 544.65 / FGSC A1164 / JCM 1740 / NRRL 181 / WB 181</strain>
    </source>
</reference>
<evidence type="ECO:0000313" key="2">
    <source>
        <dbReference type="EMBL" id="EAW16445.1"/>
    </source>
</evidence>
<keyword evidence="3" id="KW-1185">Reference proteome</keyword>
<protein>
    <submittedName>
        <fullName evidence="2">Uncharacterized protein</fullName>
    </submittedName>
</protein>
<dbReference type="Proteomes" id="UP000006702">
    <property type="component" value="Unassembled WGS sequence"/>
</dbReference>
<evidence type="ECO:0000256" key="1">
    <source>
        <dbReference type="SAM" id="Phobius"/>
    </source>
</evidence>
<accession>A1DNS4</accession>